<comment type="subcellular location">
    <subcellularLocation>
        <location evidence="1">Nucleus</location>
    </subcellularLocation>
</comment>
<evidence type="ECO:0000256" key="13">
    <source>
        <dbReference type="SAM" id="Coils"/>
    </source>
</evidence>
<feature type="domain" description="C2H2-type" evidence="15">
    <location>
        <begin position="442"/>
        <end position="470"/>
    </location>
</feature>
<feature type="domain" description="C2H2-type" evidence="15">
    <location>
        <begin position="527"/>
        <end position="554"/>
    </location>
</feature>
<feature type="domain" description="C2H2-type" evidence="15">
    <location>
        <begin position="555"/>
        <end position="582"/>
    </location>
</feature>
<feature type="coiled-coil region" evidence="13">
    <location>
        <begin position="81"/>
        <end position="108"/>
    </location>
</feature>
<evidence type="ECO:0000259" key="16">
    <source>
        <dbReference type="PROSITE" id="PS51915"/>
    </source>
</evidence>
<dbReference type="SMART" id="SM00355">
    <property type="entry name" value="ZnF_C2H2"/>
    <property type="match status" value="13"/>
</dbReference>
<keyword evidence="9" id="KW-0804">Transcription</keyword>
<feature type="domain" description="C2H2-type" evidence="15">
    <location>
        <begin position="379"/>
        <end position="407"/>
    </location>
</feature>
<dbReference type="FunFam" id="3.30.160.60:FF:000358">
    <property type="entry name" value="zinc finger protein 24"/>
    <property type="match status" value="1"/>
</dbReference>
<keyword evidence="5 11" id="KW-0863">Zinc-finger</keyword>
<feature type="binding site" evidence="12">
    <location>
        <position position="15"/>
    </location>
    <ligand>
        <name>Zn(2+)</name>
        <dbReference type="ChEBI" id="CHEBI:29105"/>
    </ligand>
</feature>
<dbReference type="InterPro" id="IPR012934">
    <property type="entry name" value="Znf_AD"/>
</dbReference>
<evidence type="ECO:0000256" key="10">
    <source>
        <dbReference type="ARBA" id="ARBA00023242"/>
    </source>
</evidence>
<keyword evidence="7" id="KW-0805">Transcription regulation</keyword>
<dbReference type="InterPro" id="IPR050826">
    <property type="entry name" value="Krueppel_C2H2_ZnFinger"/>
</dbReference>
<feature type="domain" description="C2H2-type" evidence="15">
    <location>
        <begin position="611"/>
        <end position="638"/>
    </location>
</feature>
<accession>A0AAV8W405</accession>
<evidence type="ECO:0000256" key="9">
    <source>
        <dbReference type="ARBA" id="ARBA00023163"/>
    </source>
</evidence>
<evidence type="ECO:0000256" key="3">
    <source>
        <dbReference type="ARBA" id="ARBA00022723"/>
    </source>
</evidence>
<dbReference type="PROSITE" id="PS00028">
    <property type="entry name" value="ZINC_FINGER_C2H2_1"/>
    <property type="match status" value="12"/>
</dbReference>
<dbReference type="FunFam" id="3.30.160.60:FF:000218">
    <property type="entry name" value="Zinc finger protein 10"/>
    <property type="match status" value="1"/>
</dbReference>
<evidence type="ECO:0000256" key="7">
    <source>
        <dbReference type="ARBA" id="ARBA00023015"/>
    </source>
</evidence>
<dbReference type="InterPro" id="IPR013087">
    <property type="entry name" value="Znf_C2H2_type"/>
</dbReference>
<dbReference type="Gene3D" id="3.40.1800.20">
    <property type="match status" value="1"/>
</dbReference>
<evidence type="ECO:0000256" key="8">
    <source>
        <dbReference type="ARBA" id="ARBA00023125"/>
    </source>
</evidence>
<feature type="domain" description="C2H2-type" evidence="15">
    <location>
        <begin position="408"/>
        <end position="435"/>
    </location>
</feature>
<dbReference type="FunFam" id="3.30.160.60:FF:001480">
    <property type="entry name" value="Si:cabz01071911.3"/>
    <property type="match status" value="1"/>
</dbReference>
<dbReference type="PROSITE" id="PS50157">
    <property type="entry name" value="ZINC_FINGER_C2H2_2"/>
    <property type="match status" value="12"/>
</dbReference>
<evidence type="ECO:0000256" key="12">
    <source>
        <dbReference type="PROSITE-ProRule" id="PRU01263"/>
    </source>
</evidence>
<evidence type="ECO:0000256" key="6">
    <source>
        <dbReference type="ARBA" id="ARBA00022833"/>
    </source>
</evidence>
<sequence length="875" mass="99741">MEASKLCDSFYCRLCAEENKNGTNLFSTDENSDNYNLSQLVNRYLPLKIENDGKYPRFICPGCHIQLEATKSFMDLIVNGQAKLRELYRNQQEVLHREEKQRRKLEEVLHTVNPNSSVETYTIQSDETGEKFLIQIFSDGPLFPPEHELPLRAEGLEKPRRKRGRPPKQVVEEVEAKADTNQPEVAQQEEDSETDADGRKRRKIKAPSRYQGIVQGKELEMVFKEEGLTEDEDEGDGKDAEASVGSEEVIGRIEMENGEELQAPVYINRPKFRMKSDYKKKNKKRYPCEICKREFLHFGRYKLHKKSHKMKYVCQEEKCGTESLDKAVVEQHQSETGHTGINVVEIVESAGGTVQLPEGVADLINETETGSSTPSASSYKCQDCNKTFICKQNLDVHRRAVHNQEKPFCCDKCDKKFSYANSLKLHMLRHEKDATDNPAKEYPCEQCGKVLHHPSSLIYHRETEHSNGRRFICNKCNKSFKHSQLLQRHQLVHSDERPFRCSECLASFKTHANLTNHEAVHTGEKKFVCNKCGQRFAHRTSLTLHQRWHEGYKPHTCDVCHKSFSQKGNLAEHKRIHTGEKPYCCDHCGRSFTTSSQFSLHRKRHTGEKPWTCSFCGKSFLHKDTFKTHVRRHLNDRPFSCKACGGAFTEAWALKRHERTHSGVKPYSCDICHKTFADNSNKRKHMRIHGCGRNQSDDNTKFPNMAPANVKYILSDSLLNPIYEEQFEIKDSPPLLNILDTTESKREVADLHLTQLVDQEGNPISVTTPDGQMVPVVTGADDEANLQGLLPDGTLIPIELTSLQSKEVVEDVPQQEDGAALLEPEAQDGLTVLKQHIITGDDGQEVCLVTYNVDDNCGVNPEIGIDSFLIENMKN</sequence>
<keyword evidence="6 12" id="KW-0862">Zinc</keyword>
<keyword evidence="4" id="KW-0677">Repeat</keyword>
<evidence type="ECO:0000256" key="2">
    <source>
        <dbReference type="ARBA" id="ARBA00006991"/>
    </source>
</evidence>
<feature type="domain" description="C2H2-type" evidence="15">
    <location>
        <begin position="667"/>
        <end position="694"/>
    </location>
</feature>
<feature type="binding site" evidence="12">
    <location>
        <position position="60"/>
    </location>
    <ligand>
        <name>Zn(2+)</name>
        <dbReference type="ChEBI" id="CHEBI:29105"/>
    </ligand>
</feature>
<comment type="caution">
    <text evidence="17">The sequence shown here is derived from an EMBL/GenBank/DDBJ whole genome shotgun (WGS) entry which is preliminary data.</text>
</comment>
<feature type="compositionally biased region" description="Basic and acidic residues" evidence="14">
    <location>
        <begin position="145"/>
        <end position="158"/>
    </location>
</feature>
<dbReference type="SUPFAM" id="SSF57716">
    <property type="entry name" value="Glucocorticoid receptor-like (DNA-binding domain)"/>
    <property type="match status" value="1"/>
</dbReference>
<comment type="similarity">
    <text evidence="2">Belongs to the krueppel C2H2-type zinc-finger protein family.</text>
</comment>
<protein>
    <submittedName>
        <fullName evidence="17">Uncharacterized protein</fullName>
    </submittedName>
</protein>
<feature type="domain" description="ZAD" evidence="16">
    <location>
        <begin position="10"/>
        <end position="87"/>
    </location>
</feature>
<keyword evidence="13" id="KW-0175">Coiled coil</keyword>
<keyword evidence="3 12" id="KW-0479">Metal-binding</keyword>
<evidence type="ECO:0000259" key="15">
    <source>
        <dbReference type="PROSITE" id="PS50157"/>
    </source>
</evidence>
<keyword evidence="18" id="KW-1185">Reference proteome</keyword>
<organism evidence="17 18">
    <name type="scientific">Exocentrus adspersus</name>
    <dbReference type="NCBI Taxonomy" id="1586481"/>
    <lineage>
        <taxon>Eukaryota</taxon>
        <taxon>Metazoa</taxon>
        <taxon>Ecdysozoa</taxon>
        <taxon>Arthropoda</taxon>
        <taxon>Hexapoda</taxon>
        <taxon>Insecta</taxon>
        <taxon>Pterygota</taxon>
        <taxon>Neoptera</taxon>
        <taxon>Endopterygota</taxon>
        <taxon>Coleoptera</taxon>
        <taxon>Polyphaga</taxon>
        <taxon>Cucujiformia</taxon>
        <taxon>Chrysomeloidea</taxon>
        <taxon>Cerambycidae</taxon>
        <taxon>Lamiinae</taxon>
        <taxon>Acanthocinini</taxon>
        <taxon>Exocentrus</taxon>
    </lineage>
</organism>
<dbReference type="Proteomes" id="UP001159042">
    <property type="component" value="Unassembled WGS sequence"/>
</dbReference>
<evidence type="ECO:0000313" key="18">
    <source>
        <dbReference type="Proteomes" id="UP001159042"/>
    </source>
</evidence>
<name>A0AAV8W405_9CUCU</name>
<evidence type="ECO:0000256" key="11">
    <source>
        <dbReference type="PROSITE-ProRule" id="PRU00042"/>
    </source>
</evidence>
<evidence type="ECO:0000256" key="5">
    <source>
        <dbReference type="ARBA" id="ARBA00022771"/>
    </source>
</evidence>
<keyword evidence="10" id="KW-0539">Nucleus</keyword>
<dbReference type="FunFam" id="3.30.160.60:FF:002343">
    <property type="entry name" value="Zinc finger protein 33A"/>
    <property type="match status" value="1"/>
</dbReference>
<dbReference type="FunFam" id="3.30.160.60:FF:001009">
    <property type="entry name" value="Zinc finger protein 26"/>
    <property type="match status" value="1"/>
</dbReference>
<dbReference type="PROSITE" id="PS51915">
    <property type="entry name" value="ZAD"/>
    <property type="match status" value="1"/>
</dbReference>
<dbReference type="Pfam" id="PF07776">
    <property type="entry name" value="zf-AD"/>
    <property type="match status" value="1"/>
</dbReference>
<dbReference type="SMART" id="SM00868">
    <property type="entry name" value="zf-AD"/>
    <property type="match status" value="1"/>
</dbReference>
<keyword evidence="8" id="KW-0238">DNA-binding</keyword>
<dbReference type="InterPro" id="IPR036236">
    <property type="entry name" value="Znf_C2H2_sf"/>
</dbReference>
<feature type="binding site" evidence="12">
    <location>
        <position position="63"/>
    </location>
    <ligand>
        <name>Zn(2+)</name>
        <dbReference type="ChEBI" id="CHEBI:29105"/>
    </ligand>
</feature>
<reference evidence="17 18" key="1">
    <citation type="journal article" date="2023" name="Insect Mol. Biol.">
        <title>Genome sequencing provides insights into the evolution of gene families encoding plant cell wall-degrading enzymes in longhorned beetles.</title>
        <authorList>
            <person name="Shin N.R."/>
            <person name="Okamura Y."/>
            <person name="Kirsch R."/>
            <person name="Pauchet Y."/>
        </authorList>
    </citation>
    <scope>NUCLEOTIDE SEQUENCE [LARGE SCALE GENOMIC DNA]</scope>
    <source>
        <strain evidence="17">EAD_L_NR</strain>
    </source>
</reference>
<dbReference type="FunFam" id="3.30.160.60:FF:000145">
    <property type="entry name" value="Zinc finger protein 574"/>
    <property type="match status" value="1"/>
</dbReference>
<dbReference type="GO" id="GO:0003677">
    <property type="term" value="F:DNA binding"/>
    <property type="evidence" value="ECO:0007669"/>
    <property type="project" value="UniProtKB-KW"/>
</dbReference>
<dbReference type="PANTHER" id="PTHR24377">
    <property type="entry name" value="IP01015P-RELATED"/>
    <property type="match status" value="1"/>
</dbReference>
<dbReference type="Gene3D" id="3.30.160.60">
    <property type="entry name" value="Classic Zinc Finger"/>
    <property type="match status" value="10"/>
</dbReference>
<feature type="domain" description="C2H2-type" evidence="15">
    <location>
        <begin position="639"/>
        <end position="666"/>
    </location>
</feature>
<dbReference type="FunFam" id="3.30.160.60:FF:000624">
    <property type="entry name" value="zinc finger protein 697"/>
    <property type="match status" value="1"/>
</dbReference>
<feature type="domain" description="C2H2-type" evidence="15">
    <location>
        <begin position="286"/>
        <end position="308"/>
    </location>
</feature>
<proteinExistence type="inferred from homology"/>
<dbReference type="GO" id="GO:0005634">
    <property type="term" value="C:nucleus"/>
    <property type="evidence" value="ECO:0007669"/>
    <property type="project" value="UniProtKB-SubCell"/>
</dbReference>
<evidence type="ECO:0000256" key="4">
    <source>
        <dbReference type="ARBA" id="ARBA00022737"/>
    </source>
</evidence>
<feature type="domain" description="C2H2-type" evidence="15">
    <location>
        <begin position="499"/>
        <end position="526"/>
    </location>
</feature>
<dbReference type="GO" id="GO:0008270">
    <property type="term" value="F:zinc ion binding"/>
    <property type="evidence" value="ECO:0007669"/>
    <property type="project" value="UniProtKB-UniRule"/>
</dbReference>
<evidence type="ECO:0000256" key="1">
    <source>
        <dbReference type="ARBA" id="ARBA00004123"/>
    </source>
</evidence>
<dbReference type="FunFam" id="3.30.160.60:FF:000325">
    <property type="entry name" value="ZFP90 zinc finger protein"/>
    <property type="match status" value="1"/>
</dbReference>
<feature type="binding site" evidence="12">
    <location>
        <position position="12"/>
    </location>
    <ligand>
        <name>Zn(2+)</name>
        <dbReference type="ChEBI" id="CHEBI:29105"/>
    </ligand>
</feature>
<evidence type="ECO:0000256" key="14">
    <source>
        <dbReference type="SAM" id="MobiDB-lite"/>
    </source>
</evidence>
<dbReference type="Pfam" id="PF00096">
    <property type="entry name" value="zf-C2H2"/>
    <property type="match status" value="6"/>
</dbReference>
<gene>
    <name evidence="17" type="ORF">NQ315_015823</name>
</gene>
<dbReference type="EMBL" id="JANEYG010000012">
    <property type="protein sequence ID" value="KAJ8921027.1"/>
    <property type="molecule type" value="Genomic_DNA"/>
</dbReference>
<feature type="domain" description="C2H2-type" evidence="15">
    <location>
        <begin position="583"/>
        <end position="610"/>
    </location>
</feature>
<evidence type="ECO:0000313" key="17">
    <source>
        <dbReference type="EMBL" id="KAJ8921027.1"/>
    </source>
</evidence>
<dbReference type="AlphaFoldDB" id="A0AAV8W405"/>
<dbReference type="SUPFAM" id="SSF57667">
    <property type="entry name" value="beta-beta-alpha zinc fingers"/>
    <property type="match status" value="6"/>
</dbReference>
<feature type="region of interest" description="Disordered" evidence="14">
    <location>
        <begin position="145"/>
        <end position="210"/>
    </location>
</feature>
<dbReference type="GO" id="GO:0006355">
    <property type="term" value="P:regulation of DNA-templated transcription"/>
    <property type="evidence" value="ECO:0007669"/>
    <property type="project" value="UniProtKB-ARBA"/>
</dbReference>
<feature type="domain" description="C2H2-type" evidence="15">
    <location>
        <begin position="471"/>
        <end position="498"/>
    </location>
</feature>